<dbReference type="OrthoDB" id="5137684at2"/>
<comment type="catalytic activity">
    <reaction evidence="1">
        <text>Endohydrolysis of (1-&gt;4)-alpha-D-glucosidic linkages in polysaccharides containing three or more (1-&gt;4)-alpha-linked D-glucose units.</text>
        <dbReference type="EC" id="3.2.1.1"/>
    </reaction>
</comment>
<dbReference type="GO" id="GO:0005975">
    <property type="term" value="P:carbohydrate metabolic process"/>
    <property type="evidence" value="ECO:0007669"/>
    <property type="project" value="UniProtKB-ARBA"/>
</dbReference>
<dbReference type="STRING" id="33881.NS184_14910"/>
<feature type="chain" id="PRO_5008041953" description="alpha-amylase" evidence="6">
    <location>
        <begin position="30"/>
        <end position="576"/>
    </location>
</feature>
<accession>A0A175RGS3</accession>
<dbReference type="Gene3D" id="2.60.40.10">
    <property type="entry name" value="Immunoglobulins"/>
    <property type="match status" value="1"/>
</dbReference>
<feature type="compositionally biased region" description="Polar residues" evidence="4">
    <location>
        <begin position="64"/>
        <end position="81"/>
    </location>
</feature>
<evidence type="ECO:0000313" key="7">
    <source>
        <dbReference type="EMBL" id="KTR02906.1"/>
    </source>
</evidence>
<organism evidence="7 8">
    <name type="scientific">Curtobacterium luteum</name>
    <dbReference type="NCBI Taxonomy" id="33881"/>
    <lineage>
        <taxon>Bacteria</taxon>
        <taxon>Bacillati</taxon>
        <taxon>Actinomycetota</taxon>
        <taxon>Actinomycetes</taxon>
        <taxon>Micrococcales</taxon>
        <taxon>Microbacteriaceae</taxon>
        <taxon>Curtobacterium</taxon>
    </lineage>
</organism>
<evidence type="ECO:0000256" key="4">
    <source>
        <dbReference type="SAM" id="MobiDB-lite"/>
    </source>
</evidence>
<feature type="region of interest" description="Disordered" evidence="4">
    <location>
        <begin position="437"/>
        <end position="456"/>
    </location>
</feature>
<name>A0A175RGS3_9MICO</name>
<dbReference type="GO" id="GO:0004556">
    <property type="term" value="F:alpha-amylase activity"/>
    <property type="evidence" value="ECO:0007669"/>
    <property type="project" value="UniProtKB-EC"/>
</dbReference>
<dbReference type="EC" id="3.2.1.1" evidence="2"/>
<dbReference type="InterPro" id="IPR008969">
    <property type="entry name" value="CarboxyPept-like_regulatory"/>
</dbReference>
<protein>
    <recommendedName>
        <fullName evidence="2">alpha-amylase</fullName>
        <ecNumber evidence="2">3.2.1.1</ecNumber>
    </recommendedName>
    <alternativeName>
        <fullName evidence="3">1,4-alpha-D-glucan glucanohydrolase</fullName>
    </alternativeName>
</protein>
<evidence type="ECO:0000256" key="2">
    <source>
        <dbReference type="ARBA" id="ARBA00012595"/>
    </source>
</evidence>
<dbReference type="SUPFAM" id="SSF49478">
    <property type="entry name" value="Cna protein B-type domain"/>
    <property type="match status" value="1"/>
</dbReference>
<dbReference type="EMBL" id="LDQC01000095">
    <property type="protein sequence ID" value="KTR02906.1"/>
    <property type="molecule type" value="Genomic_DNA"/>
</dbReference>
<keyword evidence="5" id="KW-0472">Membrane</keyword>
<evidence type="ECO:0000313" key="8">
    <source>
        <dbReference type="Proteomes" id="UP000078252"/>
    </source>
</evidence>
<dbReference type="PATRIC" id="fig|33881.3.peg.3518"/>
<sequence length="576" mass="57274">MRLRTVTAALTALALGGGLALVGASSASADPAGHWGTFTLAGQSKAYTGTVSMAGFPETTFTSNSRQSTVVSGNSTWQGPNTGPGAAYGSSRGNTYLNQRPLADAAGQPSVTTYTFADATPAGSWSFVLGDVDADRVTIAATRQSGGAATAADLGFQSVYNSCSAASPGGWSCPADPDGTTGRDVPSWDAATLTLTGNAGSVDTSGATAWFTPTVPLTSLTLTFERRSGFPVYQTWFANRTAAITGTATLDGTPIPGATVTVTAPRGTVYTTTTTADGTYSFPELPVIGGYTVAITAPPGATGSPTATASLNTVAGGADQVVPFAFASPPDTTSVAGTVTDDGEPAVNVPVTITDPDNPAATIETTTNEAGFYSGSGFTPDGSVQVSVDGRDPVVVQTGAANELTVVPPVELVVTTSATGRVVDTDDAPVAGRTVTATPDEADSGGPVIATTGSDGRYTLEGLNPSTAYTVSVSGSTVTVDFTSGTDSGDVVTVDDLVVAAAATPSPTPTVTPTASAAPTTAPVAATGSGPTTGALAYTGADLGPGLVAAGVLVLLGAGLLTYRSVRHRRRTHLRD</sequence>
<dbReference type="InterPro" id="IPR013784">
    <property type="entry name" value="Carb-bd-like_fold"/>
</dbReference>
<proteinExistence type="predicted"/>
<feature type="region of interest" description="Disordered" evidence="4">
    <location>
        <begin position="505"/>
        <end position="526"/>
    </location>
</feature>
<dbReference type="SUPFAM" id="SSF49452">
    <property type="entry name" value="Starch-binding domain-like"/>
    <property type="match status" value="1"/>
</dbReference>
<dbReference type="InterPro" id="IPR013783">
    <property type="entry name" value="Ig-like_fold"/>
</dbReference>
<comment type="caution">
    <text evidence="7">The sequence shown here is derived from an EMBL/GenBank/DDBJ whole genome shotgun (WGS) entry which is preliminary data.</text>
</comment>
<feature type="signal peptide" evidence="6">
    <location>
        <begin position="1"/>
        <end position="29"/>
    </location>
</feature>
<gene>
    <name evidence="7" type="ORF">NS184_14910</name>
</gene>
<dbReference type="AlphaFoldDB" id="A0A175RGS3"/>
<keyword evidence="6" id="KW-0732">Signal</keyword>
<keyword evidence="5" id="KW-0812">Transmembrane</keyword>
<reference evidence="7 8" key="1">
    <citation type="journal article" date="2016" name="Front. Microbiol.">
        <title>Genomic Resource of Rice Seed Associated Bacteria.</title>
        <authorList>
            <person name="Midha S."/>
            <person name="Bansal K."/>
            <person name="Sharma S."/>
            <person name="Kumar N."/>
            <person name="Patil P.P."/>
            <person name="Chaudhry V."/>
            <person name="Patil P.B."/>
        </authorList>
    </citation>
    <scope>NUCLEOTIDE SEQUENCE [LARGE SCALE GENOMIC DNA]</scope>
    <source>
        <strain evidence="7 8">NS184</strain>
    </source>
</reference>
<keyword evidence="5" id="KW-1133">Transmembrane helix</keyword>
<dbReference type="Pfam" id="PF13620">
    <property type="entry name" value="CarboxypepD_reg"/>
    <property type="match status" value="2"/>
</dbReference>
<evidence type="ECO:0000256" key="6">
    <source>
        <dbReference type="SAM" id="SignalP"/>
    </source>
</evidence>
<dbReference type="GO" id="GO:0030246">
    <property type="term" value="F:carbohydrate binding"/>
    <property type="evidence" value="ECO:0007669"/>
    <property type="project" value="InterPro"/>
</dbReference>
<evidence type="ECO:0000256" key="5">
    <source>
        <dbReference type="SAM" id="Phobius"/>
    </source>
</evidence>
<evidence type="ECO:0000256" key="3">
    <source>
        <dbReference type="ARBA" id="ARBA00030238"/>
    </source>
</evidence>
<feature type="region of interest" description="Disordered" evidence="4">
    <location>
        <begin position="64"/>
        <end position="92"/>
    </location>
</feature>
<evidence type="ECO:0000256" key="1">
    <source>
        <dbReference type="ARBA" id="ARBA00000548"/>
    </source>
</evidence>
<dbReference type="SUPFAM" id="SSF49464">
    <property type="entry name" value="Carboxypeptidase regulatory domain-like"/>
    <property type="match status" value="1"/>
</dbReference>
<dbReference type="RefSeq" id="WP_058726871.1">
    <property type="nucleotide sequence ID" value="NZ_LDQC01000095.1"/>
</dbReference>
<feature type="transmembrane region" description="Helical" evidence="5">
    <location>
        <begin position="543"/>
        <end position="563"/>
    </location>
</feature>
<dbReference type="Proteomes" id="UP000078252">
    <property type="component" value="Unassembled WGS sequence"/>
</dbReference>